<dbReference type="Proteomes" id="UP000061432">
    <property type="component" value="Plasmid pMaq22A_1p"/>
</dbReference>
<sequence>MPIRQKLSRLEAKPKKVLLSPTFRDPSGIARNDDFAKTVDHIRRCIANGTPLPSGYYSKGAGLRSDTMLMNFGIMHLHLGRWNTEELLWLVQYSDHVVFLELSDHKPFADRPVGERLHRFHSQGIVTREKEIDARVADDLAAGTMPRLTYGEKLRLGLIKRPTKPK</sequence>
<proteinExistence type="predicted"/>
<dbReference type="EMBL" id="AP014705">
    <property type="protein sequence ID" value="BAQ48398.1"/>
    <property type="molecule type" value="Genomic_DNA"/>
</dbReference>
<dbReference type="PATRIC" id="fig|270351.10.peg.5346"/>
<dbReference type="KEGG" id="maqu:Maq22A_1p30165"/>
<organism evidence="1 2">
    <name type="scientific">Methylobacterium aquaticum</name>
    <dbReference type="NCBI Taxonomy" id="270351"/>
    <lineage>
        <taxon>Bacteria</taxon>
        <taxon>Pseudomonadati</taxon>
        <taxon>Pseudomonadota</taxon>
        <taxon>Alphaproteobacteria</taxon>
        <taxon>Hyphomicrobiales</taxon>
        <taxon>Methylobacteriaceae</taxon>
        <taxon>Methylobacterium</taxon>
    </lineage>
</organism>
<name>A0A0C6FIR1_9HYPH</name>
<protein>
    <submittedName>
        <fullName evidence="1">Uncharacterized protein</fullName>
    </submittedName>
</protein>
<dbReference type="OrthoDB" id="8454952at2"/>
<evidence type="ECO:0000313" key="2">
    <source>
        <dbReference type="Proteomes" id="UP000061432"/>
    </source>
</evidence>
<keyword evidence="1" id="KW-0614">Plasmid</keyword>
<geneLocation type="plasmid" evidence="2">
    <name>pMaq22A_1p DNA</name>
</geneLocation>
<gene>
    <name evidence="1" type="ORF">Maq22A_1p30165</name>
</gene>
<reference evidence="1 2" key="1">
    <citation type="journal article" date="2015" name="Genome Announc.">
        <title>Complete Genome Sequence of Methylobacterium aquaticum Strain 22A, Isolated from Racomitrium japonicum Moss.</title>
        <authorList>
            <person name="Tani A."/>
            <person name="Ogura Y."/>
            <person name="Hayashi T."/>
            <person name="Kimbara K."/>
        </authorList>
    </citation>
    <scope>NUCLEOTIDE SEQUENCE [LARGE SCALE GENOMIC DNA]</scope>
    <source>
        <strain evidence="1 2">MA-22A</strain>
        <plasmid evidence="2">Plasmid pMaq22A_1p DNA</plasmid>
    </source>
</reference>
<evidence type="ECO:0000313" key="1">
    <source>
        <dbReference type="EMBL" id="BAQ48398.1"/>
    </source>
</evidence>
<reference evidence="2" key="2">
    <citation type="submission" date="2015-01" db="EMBL/GenBank/DDBJ databases">
        <title>Complete genome sequence of Methylobacterium aquaticum strain 22A.</title>
        <authorList>
            <person name="Tani A."/>
            <person name="Ogura Y."/>
            <person name="Hayashi T."/>
        </authorList>
    </citation>
    <scope>NUCLEOTIDE SEQUENCE [LARGE SCALE GENOMIC DNA]</scope>
    <source>
        <strain evidence="2">MA-22A</strain>
        <plasmid evidence="2">Plasmid pMaq22A_1p DNA</plasmid>
    </source>
</reference>
<dbReference type="RefSeq" id="WP_060849656.1">
    <property type="nucleotide sequence ID" value="NZ_AP014705.1"/>
</dbReference>
<dbReference type="AlphaFoldDB" id="A0A0C6FIR1"/>
<accession>A0A0C6FIR1</accession>